<dbReference type="GO" id="GO:0000159">
    <property type="term" value="C:protein phosphatase type 2A complex"/>
    <property type="evidence" value="ECO:0007669"/>
    <property type="project" value="TreeGrafter"/>
</dbReference>
<dbReference type="PROSITE" id="PS50077">
    <property type="entry name" value="HEAT_REPEAT"/>
    <property type="match status" value="2"/>
</dbReference>
<dbReference type="eggNOG" id="KOG0211">
    <property type="taxonomic scope" value="Eukaryota"/>
</dbReference>
<dbReference type="Proteomes" id="UP000000759">
    <property type="component" value="Chromosome 7"/>
</dbReference>
<keyword evidence="1" id="KW-0677">Repeat</keyword>
<dbReference type="InterPro" id="IPR051023">
    <property type="entry name" value="PP2A_Regulatory_Subunit_A"/>
</dbReference>
<dbReference type="InterPro" id="IPR021133">
    <property type="entry name" value="HEAT_type_2"/>
</dbReference>
<dbReference type="InterPro" id="IPR011989">
    <property type="entry name" value="ARM-like"/>
</dbReference>
<protein>
    <submittedName>
        <fullName evidence="3">Uncharacterized protein</fullName>
    </submittedName>
</protein>
<dbReference type="InParanoid" id="B7FXP2"/>
<name>B7FXP2_PHATC</name>
<dbReference type="PANTHER" id="PTHR10648">
    <property type="entry name" value="SERINE/THREONINE-PROTEIN PHOSPHATASE PP2A 65 KDA REGULATORY SUBUNIT"/>
    <property type="match status" value="1"/>
</dbReference>
<evidence type="ECO:0000256" key="2">
    <source>
        <dbReference type="PROSITE-ProRule" id="PRU00103"/>
    </source>
</evidence>
<gene>
    <name evidence="3" type="ORF">PHATRDRAFT_12174</name>
</gene>
<accession>B7FXP2</accession>
<dbReference type="GO" id="GO:0005829">
    <property type="term" value="C:cytosol"/>
    <property type="evidence" value="ECO:0007669"/>
    <property type="project" value="TreeGrafter"/>
</dbReference>
<keyword evidence="4" id="KW-1185">Reference proteome</keyword>
<dbReference type="HOGENOM" id="CLU_371558_0_0_1"/>
<organism evidence="3 4">
    <name type="scientific">Phaeodactylum tricornutum (strain CCAP 1055/1)</name>
    <dbReference type="NCBI Taxonomy" id="556484"/>
    <lineage>
        <taxon>Eukaryota</taxon>
        <taxon>Sar</taxon>
        <taxon>Stramenopiles</taxon>
        <taxon>Ochrophyta</taxon>
        <taxon>Bacillariophyta</taxon>
        <taxon>Bacillariophyceae</taxon>
        <taxon>Bacillariophycidae</taxon>
        <taxon>Naviculales</taxon>
        <taxon>Phaeodactylaceae</taxon>
        <taxon>Phaeodactylum</taxon>
    </lineage>
</organism>
<dbReference type="InterPro" id="IPR016024">
    <property type="entry name" value="ARM-type_fold"/>
</dbReference>
<dbReference type="STRING" id="556484.B7FXP2"/>
<dbReference type="Gene3D" id="1.25.10.10">
    <property type="entry name" value="Leucine-rich Repeat Variant"/>
    <property type="match status" value="1"/>
</dbReference>
<dbReference type="GO" id="GO:0019888">
    <property type="term" value="F:protein phosphatase regulator activity"/>
    <property type="evidence" value="ECO:0007669"/>
    <property type="project" value="TreeGrafter"/>
</dbReference>
<evidence type="ECO:0000256" key="1">
    <source>
        <dbReference type="ARBA" id="ARBA00022737"/>
    </source>
</evidence>
<dbReference type="KEGG" id="pti:PHATRDRAFT_12174"/>
<dbReference type="AlphaFoldDB" id="B7FXP2"/>
<reference evidence="3 4" key="1">
    <citation type="journal article" date="2008" name="Nature">
        <title>The Phaeodactylum genome reveals the evolutionary history of diatom genomes.</title>
        <authorList>
            <person name="Bowler C."/>
            <person name="Allen A.E."/>
            <person name="Badger J.H."/>
            <person name="Grimwood J."/>
            <person name="Jabbari K."/>
            <person name="Kuo A."/>
            <person name="Maheswari U."/>
            <person name="Martens C."/>
            <person name="Maumus F."/>
            <person name="Otillar R.P."/>
            <person name="Rayko E."/>
            <person name="Salamov A."/>
            <person name="Vandepoele K."/>
            <person name="Beszteri B."/>
            <person name="Gruber A."/>
            <person name="Heijde M."/>
            <person name="Katinka M."/>
            <person name="Mock T."/>
            <person name="Valentin K."/>
            <person name="Verret F."/>
            <person name="Berges J.A."/>
            <person name="Brownlee C."/>
            <person name="Cadoret J.P."/>
            <person name="Chiovitti A."/>
            <person name="Choi C.J."/>
            <person name="Coesel S."/>
            <person name="De Martino A."/>
            <person name="Detter J.C."/>
            <person name="Durkin C."/>
            <person name="Falciatore A."/>
            <person name="Fournet J."/>
            <person name="Haruta M."/>
            <person name="Huysman M.J."/>
            <person name="Jenkins B.D."/>
            <person name="Jiroutova K."/>
            <person name="Jorgensen R.E."/>
            <person name="Joubert Y."/>
            <person name="Kaplan A."/>
            <person name="Kroger N."/>
            <person name="Kroth P.G."/>
            <person name="La Roche J."/>
            <person name="Lindquist E."/>
            <person name="Lommer M."/>
            <person name="Martin-Jezequel V."/>
            <person name="Lopez P.J."/>
            <person name="Lucas S."/>
            <person name="Mangogna M."/>
            <person name="McGinnis K."/>
            <person name="Medlin L.K."/>
            <person name="Montsant A."/>
            <person name="Oudot-Le Secq M.P."/>
            <person name="Napoli C."/>
            <person name="Obornik M."/>
            <person name="Parker M.S."/>
            <person name="Petit J.L."/>
            <person name="Porcel B.M."/>
            <person name="Poulsen N."/>
            <person name="Robison M."/>
            <person name="Rychlewski L."/>
            <person name="Rynearson T.A."/>
            <person name="Schmutz J."/>
            <person name="Shapiro H."/>
            <person name="Siaut M."/>
            <person name="Stanley M."/>
            <person name="Sussman M.R."/>
            <person name="Taylor A.R."/>
            <person name="Vardi A."/>
            <person name="von Dassow P."/>
            <person name="Vyverman W."/>
            <person name="Willis A."/>
            <person name="Wyrwicz L.S."/>
            <person name="Rokhsar D.S."/>
            <person name="Weissenbach J."/>
            <person name="Armbrust E.V."/>
            <person name="Green B.R."/>
            <person name="Van de Peer Y."/>
            <person name="Grigoriev I.V."/>
        </authorList>
    </citation>
    <scope>NUCLEOTIDE SEQUENCE [LARGE SCALE GENOMIC DNA]</scope>
    <source>
        <strain evidence="3 4">CCAP 1055/1</strain>
    </source>
</reference>
<dbReference type="EMBL" id="CM000610">
    <property type="protein sequence ID" value="EEC48576.1"/>
    <property type="molecule type" value="Genomic_DNA"/>
</dbReference>
<feature type="repeat" description="HEAT" evidence="2">
    <location>
        <begin position="159"/>
        <end position="195"/>
    </location>
</feature>
<dbReference type="SUPFAM" id="SSF48371">
    <property type="entry name" value="ARM repeat"/>
    <property type="match status" value="1"/>
</dbReference>
<evidence type="ECO:0000313" key="3">
    <source>
        <dbReference type="EMBL" id="EEC48576.1"/>
    </source>
</evidence>
<proteinExistence type="predicted"/>
<dbReference type="OrthoDB" id="340346at2759"/>
<sequence length="585" mass="63586">MSAFDLFQSQLESNSTEAEIDAMKRLAVVAITMGKDDAQATLIPYLTQIGTAQPLPSDELLLILGQELPAVAKFIGPACVVDFLPLLERLAAVEETVVRDQAVVALCELLGQAGTGLDAIPWTALAKRLGSADWFTAKVSACGVVASILQLNNSNSEELLALYKDLCQDETPMVRRAAAKHIGKVLGVAGYEQRDFCTATLPVLCRDEQDSVRLLAIGSLADAGSSFSVHPSWTATNWLPLVKDGSTDMSWRVRNNLAKNFANVANNLGFQNDPDQQTEQSVVMACFVALLMDSEAEVRAASVGHLSKMVSWGGATHFSSHLQSLLPALADDVVMEVRSKCALALMSAAHSGVLDDAVILQSFGPLLESFLQDEFQEVQLQVLTNLDKIAHLLPALSGVVTSLLQMSKASNWRVREAVARLLPHLAQTRGLDFFANVLLEPAWLTLLLDPVATVRNAIVRGMPLLVSATGEEWLTSKLIPEHVQIFNQNSSSYLIRMTIIQGHVEAAVALKDGPLWNELMVLLLRGLNDRVPNVRMVAAQGLAQVMREGDSSVIEAKLRPALEKRLQEDNDEDCRRCISLALEVE</sequence>
<reference evidence="4" key="2">
    <citation type="submission" date="2008-08" db="EMBL/GenBank/DDBJ databases">
        <authorList>
            <consortium name="Diatom Consortium"/>
            <person name="Grigoriev I."/>
            <person name="Grimwood J."/>
            <person name="Kuo A."/>
            <person name="Otillar R.P."/>
            <person name="Salamov A."/>
            <person name="Detter J.C."/>
            <person name="Lindquist E."/>
            <person name="Shapiro H."/>
            <person name="Lucas S."/>
            <person name="Glavina del Rio T."/>
            <person name="Pitluck S."/>
            <person name="Rokhsar D."/>
            <person name="Bowler C."/>
        </authorList>
    </citation>
    <scope>GENOME REANNOTATION</scope>
    <source>
        <strain evidence="4">CCAP 1055/1</strain>
    </source>
</reference>
<dbReference type="GeneID" id="7200679"/>
<dbReference type="RefSeq" id="XP_002179590.1">
    <property type="nucleotide sequence ID" value="XM_002179554.1"/>
</dbReference>
<dbReference type="GO" id="GO:0005634">
    <property type="term" value="C:nucleus"/>
    <property type="evidence" value="ECO:0007669"/>
    <property type="project" value="TreeGrafter"/>
</dbReference>
<dbReference type="PANTHER" id="PTHR10648:SF4">
    <property type="entry name" value="PROTEIN PHOSPHATASE 2 (FORMERLY 2A), REGULATORY SUBUNIT A, BETA ISOFORM-RELATED"/>
    <property type="match status" value="1"/>
</dbReference>
<feature type="repeat" description="HEAT" evidence="2">
    <location>
        <begin position="439"/>
        <end position="477"/>
    </location>
</feature>
<dbReference type="PaxDb" id="2850-Phatr12174"/>
<evidence type="ECO:0000313" key="4">
    <source>
        <dbReference type="Proteomes" id="UP000000759"/>
    </source>
</evidence>